<keyword evidence="8" id="KW-0028">Amino-acid biosynthesis</keyword>
<dbReference type="CDD" id="cd00712">
    <property type="entry name" value="AsnB"/>
    <property type="match status" value="1"/>
</dbReference>
<dbReference type="InterPro" id="IPR006426">
    <property type="entry name" value="Asn_synth_AEB"/>
</dbReference>
<dbReference type="SUPFAM" id="SSF56235">
    <property type="entry name" value="N-terminal nucleophile aminohydrolases (Ntn hydrolases)"/>
    <property type="match status" value="1"/>
</dbReference>
<dbReference type="InterPro" id="IPR001962">
    <property type="entry name" value="Asn_synthase"/>
</dbReference>
<dbReference type="InterPro" id="IPR051786">
    <property type="entry name" value="ASN_synthetase/amidase"/>
</dbReference>
<dbReference type="InterPro" id="IPR017932">
    <property type="entry name" value="GATase_2_dom"/>
</dbReference>
<evidence type="ECO:0000259" key="11">
    <source>
        <dbReference type="PROSITE" id="PS51278"/>
    </source>
</evidence>
<accession>A0A5M6J249</accession>
<dbReference type="SUPFAM" id="SSF52402">
    <property type="entry name" value="Adenine nucleotide alpha hydrolases-like"/>
    <property type="match status" value="1"/>
</dbReference>
<keyword evidence="4 9" id="KW-0547">Nucleotide-binding</keyword>
<evidence type="ECO:0000256" key="1">
    <source>
        <dbReference type="ARBA" id="ARBA00005187"/>
    </source>
</evidence>
<dbReference type="InterPro" id="IPR033738">
    <property type="entry name" value="AsnB_N"/>
</dbReference>
<evidence type="ECO:0000256" key="4">
    <source>
        <dbReference type="ARBA" id="ARBA00022741"/>
    </source>
</evidence>
<dbReference type="CDD" id="cd01991">
    <property type="entry name" value="Asn_synthase_B_C"/>
    <property type="match status" value="1"/>
</dbReference>
<evidence type="ECO:0000256" key="3">
    <source>
        <dbReference type="ARBA" id="ARBA00012737"/>
    </source>
</evidence>
<dbReference type="Pfam" id="PF00733">
    <property type="entry name" value="Asn_synthase"/>
    <property type="match status" value="1"/>
</dbReference>
<protein>
    <recommendedName>
        <fullName evidence="3">asparagine synthase (glutamine-hydrolyzing)</fullName>
        <ecNumber evidence="3">6.3.5.4</ecNumber>
    </recommendedName>
</protein>
<dbReference type="AlphaFoldDB" id="A0A5M6J249"/>
<dbReference type="InterPro" id="IPR029055">
    <property type="entry name" value="Ntn_hydrolases_N"/>
</dbReference>
<evidence type="ECO:0000256" key="8">
    <source>
        <dbReference type="PIRSR" id="PIRSR001589-1"/>
    </source>
</evidence>
<evidence type="ECO:0000256" key="9">
    <source>
        <dbReference type="PIRSR" id="PIRSR001589-2"/>
    </source>
</evidence>
<dbReference type="GO" id="GO:0005524">
    <property type="term" value="F:ATP binding"/>
    <property type="evidence" value="ECO:0007669"/>
    <property type="project" value="UniProtKB-KW"/>
</dbReference>
<dbReference type="EMBL" id="VWPK01000001">
    <property type="protein sequence ID" value="KAA5614696.1"/>
    <property type="molecule type" value="Genomic_DNA"/>
</dbReference>
<gene>
    <name evidence="12" type="primary">asnB</name>
    <name evidence="12" type="ORF">F1189_00785</name>
</gene>
<evidence type="ECO:0000313" key="13">
    <source>
        <dbReference type="Proteomes" id="UP000325255"/>
    </source>
</evidence>
<name>A0A5M6J249_9PROT</name>
<feature type="active site" description="For GATase activity" evidence="8">
    <location>
        <position position="2"/>
    </location>
</feature>
<dbReference type="PROSITE" id="PS51278">
    <property type="entry name" value="GATASE_TYPE_2"/>
    <property type="match status" value="1"/>
</dbReference>
<keyword evidence="13" id="KW-1185">Reference proteome</keyword>
<dbReference type="PANTHER" id="PTHR43284">
    <property type="entry name" value="ASPARAGINE SYNTHETASE (GLUTAMINE-HYDROLYZING)"/>
    <property type="match status" value="1"/>
</dbReference>
<dbReference type="GO" id="GO:0006529">
    <property type="term" value="P:asparagine biosynthetic process"/>
    <property type="evidence" value="ECO:0007669"/>
    <property type="project" value="UniProtKB-KW"/>
</dbReference>
<dbReference type="PANTHER" id="PTHR43284:SF1">
    <property type="entry name" value="ASPARAGINE SYNTHETASE"/>
    <property type="match status" value="1"/>
</dbReference>
<evidence type="ECO:0000256" key="6">
    <source>
        <dbReference type="ARBA" id="ARBA00022962"/>
    </source>
</evidence>
<keyword evidence="8" id="KW-0061">Asparagine biosynthesis</keyword>
<feature type="binding site" evidence="9">
    <location>
        <position position="96"/>
    </location>
    <ligand>
        <name>L-glutamine</name>
        <dbReference type="ChEBI" id="CHEBI:58359"/>
    </ligand>
</feature>
<dbReference type="Proteomes" id="UP000325255">
    <property type="component" value="Unassembled WGS sequence"/>
</dbReference>
<dbReference type="GO" id="GO:0004066">
    <property type="term" value="F:asparagine synthase (glutamine-hydrolyzing) activity"/>
    <property type="evidence" value="ECO:0007669"/>
    <property type="project" value="UniProtKB-EC"/>
</dbReference>
<dbReference type="InterPro" id="IPR014729">
    <property type="entry name" value="Rossmann-like_a/b/a_fold"/>
</dbReference>
<comment type="pathway">
    <text evidence="1">Amino-acid biosynthesis; L-asparagine biosynthesis; L-asparagine from L-aspartate (L-Gln route): step 1/1.</text>
</comment>
<evidence type="ECO:0000256" key="2">
    <source>
        <dbReference type="ARBA" id="ARBA00005752"/>
    </source>
</evidence>
<keyword evidence="12" id="KW-0436">Ligase</keyword>
<comment type="caution">
    <text evidence="12">The sequence shown here is derived from an EMBL/GenBank/DDBJ whole genome shotgun (WGS) entry which is preliminary data.</text>
</comment>
<dbReference type="Gene3D" id="3.40.50.620">
    <property type="entry name" value="HUPs"/>
    <property type="match status" value="1"/>
</dbReference>
<evidence type="ECO:0000313" key="12">
    <source>
        <dbReference type="EMBL" id="KAA5614696.1"/>
    </source>
</evidence>
<dbReference type="GO" id="GO:0005829">
    <property type="term" value="C:cytosol"/>
    <property type="evidence" value="ECO:0007669"/>
    <property type="project" value="TreeGrafter"/>
</dbReference>
<evidence type="ECO:0000256" key="7">
    <source>
        <dbReference type="ARBA" id="ARBA00048741"/>
    </source>
</evidence>
<keyword evidence="5 9" id="KW-0067">ATP-binding</keyword>
<dbReference type="OrthoDB" id="9763290at2"/>
<comment type="catalytic activity">
    <reaction evidence="7">
        <text>L-aspartate + L-glutamine + ATP + H2O = L-asparagine + L-glutamate + AMP + diphosphate + H(+)</text>
        <dbReference type="Rhea" id="RHEA:12228"/>
        <dbReference type="ChEBI" id="CHEBI:15377"/>
        <dbReference type="ChEBI" id="CHEBI:15378"/>
        <dbReference type="ChEBI" id="CHEBI:29985"/>
        <dbReference type="ChEBI" id="CHEBI:29991"/>
        <dbReference type="ChEBI" id="CHEBI:30616"/>
        <dbReference type="ChEBI" id="CHEBI:33019"/>
        <dbReference type="ChEBI" id="CHEBI:58048"/>
        <dbReference type="ChEBI" id="CHEBI:58359"/>
        <dbReference type="ChEBI" id="CHEBI:456215"/>
        <dbReference type="EC" id="6.3.5.4"/>
    </reaction>
</comment>
<evidence type="ECO:0000256" key="10">
    <source>
        <dbReference type="PIRSR" id="PIRSR001589-3"/>
    </source>
</evidence>
<dbReference type="EC" id="6.3.5.4" evidence="3"/>
<feature type="domain" description="Glutamine amidotransferase type-2" evidence="11">
    <location>
        <begin position="2"/>
        <end position="209"/>
    </location>
</feature>
<comment type="similarity">
    <text evidence="2">Belongs to the asparagine synthetase family.</text>
</comment>
<evidence type="ECO:0000256" key="5">
    <source>
        <dbReference type="ARBA" id="ARBA00022840"/>
    </source>
</evidence>
<dbReference type="PIRSF" id="PIRSF001589">
    <property type="entry name" value="Asn_synthetase_glu-h"/>
    <property type="match status" value="1"/>
</dbReference>
<organism evidence="12 13">
    <name type="scientific">Rhodovastum atsumiense</name>
    <dbReference type="NCBI Taxonomy" id="504468"/>
    <lineage>
        <taxon>Bacteria</taxon>
        <taxon>Pseudomonadati</taxon>
        <taxon>Pseudomonadota</taxon>
        <taxon>Alphaproteobacteria</taxon>
        <taxon>Acetobacterales</taxon>
        <taxon>Acetobacteraceae</taxon>
        <taxon>Rhodovastum</taxon>
    </lineage>
</organism>
<feature type="site" description="Important for beta-aspartyl-AMP intermediate formation" evidence="10">
    <location>
        <position position="362"/>
    </location>
</feature>
<proteinExistence type="inferred from homology"/>
<dbReference type="NCBIfam" id="TIGR01536">
    <property type="entry name" value="asn_synth_AEB"/>
    <property type="match status" value="1"/>
</dbReference>
<keyword evidence="6 8" id="KW-0315">Glutamine amidotransferase</keyword>
<dbReference type="Gene3D" id="3.60.20.10">
    <property type="entry name" value="Glutamine Phosphoribosylpyrophosphate, subunit 1, domain 1"/>
    <property type="match status" value="1"/>
</dbReference>
<sequence length="583" mass="62598">MCGIAGVMTRDGAGPDSVLLDRLEQALAHRGPDGRGRLLRDGVALLHNRLAIIDLQTGDQPLFAPGGAALVANGEIYNNIELRAAMAGTPFRTRSDCEPAVFLYERDGIGFAEALRGMYAIAIHDPRRRRLVLARDPFGIKPLYYLQTSLLFAFASEPQALCAAGLVPATVDPLRRAELLQLKFTTGADTIFPGVRRVLPGETLVIEGGEVVERRRRAALPDGPPVAIGRGAALAELERVLLDSTAVHLRSDVPYGLFLSGGIDSSALLALMTRAAGTRIRVLTCGWEGGGAVDESREAERLATAMGAECHRLEMSRRDFTAFAPRIAAAIDDPTADAAVLPTWMLGRAARADGLKVTLCGEGADELFGGYSRYRKRRAPLRWLTRPPRTKGLFGEARELAGWREGLVEAEAAAGTGDRSPLQVTQAIDIAEWLPNDLLGKLDRCLMVHGVEGRTPFLDPVVAGFAFRLPDSRKGGLRFGKVLLRAWLARAFPEAGAWARKKGFKPPVGAWMAADAAMLGELVAAQPGIAEVVPAERVRAAFASAEAAPQPAWSLLFYALWHSRHVLGIDPGGDIGEVLSAAR</sequence>
<reference evidence="12 13" key="1">
    <citation type="submission" date="2019-09" db="EMBL/GenBank/DDBJ databases">
        <title>Genome sequence of Rhodovastum atsumiense, a diverse member of the Acetobacteraceae family of non-sulfur purple photosynthetic bacteria.</title>
        <authorList>
            <person name="Meyer T."/>
            <person name="Kyndt J."/>
        </authorList>
    </citation>
    <scope>NUCLEOTIDE SEQUENCE [LARGE SCALE GENOMIC DNA]</scope>
    <source>
        <strain evidence="12 13">DSM 21279</strain>
    </source>
</reference>
<dbReference type="Pfam" id="PF13537">
    <property type="entry name" value="GATase_7"/>
    <property type="match status" value="1"/>
</dbReference>
<dbReference type="RefSeq" id="WP_150038486.1">
    <property type="nucleotide sequence ID" value="NZ_OW485601.1"/>
</dbReference>